<comment type="caution">
    <text evidence="1">The sequence shown here is derived from an EMBL/GenBank/DDBJ whole genome shotgun (WGS) entry which is preliminary data.</text>
</comment>
<dbReference type="EMBL" id="BAABFL010000269">
    <property type="protein sequence ID" value="GAA4649707.1"/>
    <property type="molecule type" value="Genomic_DNA"/>
</dbReference>
<evidence type="ECO:0000313" key="2">
    <source>
        <dbReference type="Proteomes" id="UP001500604"/>
    </source>
</evidence>
<evidence type="ECO:0000313" key="1">
    <source>
        <dbReference type="EMBL" id="GAA4649707.1"/>
    </source>
</evidence>
<name>A0ABP8V1E8_9GAMM</name>
<proteinExistence type="predicted"/>
<organism evidence="1 2">
    <name type="scientific">Kistimonas scapharcae</name>
    <dbReference type="NCBI Taxonomy" id="1036133"/>
    <lineage>
        <taxon>Bacteria</taxon>
        <taxon>Pseudomonadati</taxon>
        <taxon>Pseudomonadota</taxon>
        <taxon>Gammaproteobacteria</taxon>
        <taxon>Oceanospirillales</taxon>
        <taxon>Endozoicomonadaceae</taxon>
        <taxon>Kistimonas</taxon>
    </lineage>
</organism>
<keyword evidence="2" id="KW-1185">Reference proteome</keyword>
<dbReference type="Proteomes" id="UP001500604">
    <property type="component" value="Unassembled WGS sequence"/>
</dbReference>
<accession>A0ABP8V1E8</accession>
<sequence length="305" mass="35332">MSITVGNMLIPLQDEASIDEDMSNPEIIDQRYIIILVNPITNTVYLINAEGKPKKPICINLTIIEEGIKNKQLNISTVTYSYHSMLDDQEIDEKWLAIRDKRLEIIQDIIEDDISIENFLNASRTNPVVKTISKEKKCSRESIYKFVYTYFQGGRRKNSLLPRFDKIGRSSTSKTKVGAKIDGKSIGIPATDDVKENIRNALNKYYKNKKKQTYQHAYNKMCDDHYSEQVYNEKTGGYDTVHYDDNKKPSINQFKYWARKLLDPVEASKKRLGVSQHEKDFKPILSSSDYFIAYSGLLEHRFWST</sequence>
<dbReference type="RefSeq" id="WP_345195678.1">
    <property type="nucleotide sequence ID" value="NZ_BAABFL010000269.1"/>
</dbReference>
<protein>
    <submittedName>
        <fullName evidence="1">Uncharacterized protein</fullName>
    </submittedName>
</protein>
<reference evidence="2" key="1">
    <citation type="journal article" date="2019" name="Int. J. Syst. Evol. Microbiol.">
        <title>The Global Catalogue of Microorganisms (GCM) 10K type strain sequencing project: providing services to taxonomists for standard genome sequencing and annotation.</title>
        <authorList>
            <consortium name="The Broad Institute Genomics Platform"/>
            <consortium name="The Broad Institute Genome Sequencing Center for Infectious Disease"/>
            <person name="Wu L."/>
            <person name="Ma J."/>
        </authorList>
    </citation>
    <scope>NUCLEOTIDE SEQUENCE [LARGE SCALE GENOMIC DNA]</scope>
    <source>
        <strain evidence="2">JCM 17805</strain>
    </source>
</reference>
<gene>
    <name evidence="1" type="ORF">GCM10023116_19860</name>
</gene>